<evidence type="ECO:0000256" key="7">
    <source>
        <dbReference type="ARBA" id="ARBA00049185"/>
    </source>
</evidence>
<dbReference type="Gene3D" id="3.90.1150.10">
    <property type="entry name" value="Aspartate Aminotransferase, domain 1"/>
    <property type="match status" value="2"/>
</dbReference>
<reference evidence="9" key="1">
    <citation type="journal article" date="2023" name="Plant Biotechnol. J.">
        <title>Chromosome-level wild Hevea brasiliensis genome provides new tools for genomic-assisted breeding and valuable loci to elevate rubber yield.</title>
        <authorList>
            <person name="Cheng H."/>
            <person name="Song X."/>
            <person name="Hu Y."/>
            <person name="Wu T."/>
            <person name="Yang Q."/>
            <person name="An Z."/>
            <person name="Feng S."/>
            <person name="Deng Z."/>
            <person name="Wu W."/>
            <person name="Zeng X."/>
            <person name="Tu M."/>
            <person name="Wang X."/>
            <person name="Huang H."/>
        </authorList>
    </citation>
    <scope>NUCLEOTIDE SEQUENCE</scope>
    <source>
        <strain evidence="9">MT/VB/25A 57/8</strain>
    </source>
</reference>
<protein>
    <recommendedName>
        <fullName evidence="8">Aminotransferase class I/classII large domain-containing protein</fullName>
    </recommendedName>
</protein>
<accession>A0ABQ9MZL4</accession>
<evidence type="ECO:0000256" key="2">
    <source>
        <dbReference type="ARBA" id="ARBA00007441"/>
    </source>
</evidence>
<dbReference type="Gene3D" id="3.40.640.10">
    <property type="entry name" value="Type I PLP-dependent aspartate aminotransferase-like (Major domain)"/>
    <property type="match status" value="1"/>
</dbReference>
<comment type="catalytic activity">
    <reaction evidence="7">
        <text>L-aspartate + 2-oxoglutarate = oxaloacetate + L-glutamate</text>
        <dbReference type="Rhea" id="RHEA:21824"/>
        <dbReference type="ChEBI" id="CHEBI:16452"/>
        <dbReference type="ChEBI" id="CHEBI:16810"/>
        <dbReference type="ChEBI" id="CHEBI:29985"/>
        <dbReference type="ChEBI" id="CHEBI:29991"/>
        <dbReference type="EC" id="2.6.1.1"/>
    </reaction>
</comment>
<evidence type="ECO:0000256" key="4">
    <source>
        <dbReference type="ARBA" id="ARBA00022576"/>
    </source>
</evidence>
<evidence type="ECO:0000313" key="10">
    <source>
        <dbReference type="Proteomes" id="UP001174677"/>
    </source>
</evidence>
<dbReference type="PANTHER" id="PTHR11879:SF14">
    <property type="entry name" value="ASPARTATE AMINOTRANSFERASE"/>
    <property type="match status" value="1"/>
</dbReference>
<dbReference type="PANTHER" id="PTHR11879">
    <property type="entry name" value="ASPARTATE AMINOTRANSFERASE"/>
    <property type="match status" value="1"/>
</dbReference>
<keyword evidence="4" id="KW-0032">Aminotransferase</keyword>
<dbReference type="InterPro" id="IPR004839">
    <property type="entry name" value="Aminotransferase_I/II_large"/>
</dbReference>
<feature type="domain" description="Aminotransferase class I/classII large" evidence="8">
    <location>
        <begin position="181"/>
        <end position="260"/>
    </location>
</feature>
<comment type="subunit">
    <text evidence="3">Homodimer.</text>
</comment>
<evidence type="ECO:0000256" key="6">
    <source>
        <dbReference type="ARBA" id="ARBA00022898"/>
    </source>
</evidence>
<keyword evidence="6" id="KW-0663">Pyridoxal phosphate</keyword>
<proteinExistence type="inferred from homology"/>
<evidence type="ECO:0000256" key="3">
    <source>
        <dbReference type="ARBA" id="ARBA00011738"/>
    </source>
</evidence>
<organism evidence="9 10">
    <name type="scientific">Hevea brasiliensis</name>
    <name type="common">Para rubber tree</name>
    <name type="synonym">Siphonia brasiliensis</name>
    <dbReference type="NCBI Taxonomy" id="3981"/>
    <lineage>
        <taxon>Eukaryota</taxon>
        <taxon>Viridiplantae</taxon>
        <taxon>Streptophyta</taxon>
        <taxon>Embryophyta</taxon>
        <taxon>Tracheophyta</taxon>
        <taxon>Spermatophyta</taxon>
        <taxon>Magnoliopsida</taxon>
        <taxon>eudicotyledons</taxon>
        <taxon>Gunneridae</taxon>
        <taxon>Pentapetalae</taxon>
        <taxon>rosids</taxon>
        <taxon>fabids</taxon>
        <taxon>Malpighiales</taxon>
        <taxon>Euphorbiaceae</taxon>
        <taxon>Crotonoideae</taxon>
        <taxon>Micrandreae</taxon>
        <taxon>Hevea</taxon>
    </lineage>
</organism>
<keyword evidence="5" id="KW-0808">Transferase</keyword>
<gene>
    <name evidence="9" type="ORF">P3X46_005101</name>
</gene>
<keyword evidence="10" id="KW-1185">Reference proteome</keyword>
<dbReference type="InterPro" id="IPR015424">
    <property type="entry name" value="PyrdxlP-dep_Trfase"/>
</dbReference>
<dbReference type="Pfam" id="PF00155">
    <property type="entry name" value="Aminotran_1_2"/>
    <property type="match status" value="1"/>
</dbReference>
<comment type="cofactor">
    <cofactor evidence="1">
        <name>pyridoxal 5'-phosphate</name>
        <dbReference type="ChEBI" id="CHEBI:597326"/>
    </cofactor>
</comment>
<comment type="caution">
    <text evidence="9">The sequence shown here is derived from an EMBL/GenBank/DDBJ whole genome shotgun (WGS) entry which is preliminary data.</text>
</comment>
<dbReference type="InterPro" id="IPR015421">
    <property type="entry name" value="PyrdxlP-dep_Trfase_major"/>
</dbReference>
<dbReference type="InterPro" id="IPR000796">
    <property type="entry name" value="Asp_trans"/>
</dbReference>
<name>A0ABQ9MZL4_HEVBR</name>
<evidence type="ECO:0000256" key="1">
    <source>
        <dbReference type="ARBA" id="ARBA00001933"/>
    </source>
</evidence>
<evidence type="ECO:0000259" key="8">
    <source>
        <dbReference type="Pfam" id="PF00155"/>
    </source>
</evidence>
<dbReference type="InterPro" id="IPR015422">
    <property type="entry name" value="PyrdxlP-dep_Trfase_small"/>
</dbReference>
<evidence type="ECO:0000256" key="5">
    <source>
        <dbReference type="ARBA" id="ARBA00022679"/>
    </source>
</evidence>
<dbReference type="EMBL" id="JARPOI010000003">
    <property type="protein sequence ID" value="KAJ9185463.1"/>
    <property type="molecule type" value="Genomic_DNA"/>
</dbReference>
<dbReference type="Proteomes" id="UP001174677">
    <property type="component" value="Chromosome 3"/>
</dbReference>
<dbReference type="SUPFAM" id="SSF53383">
    <property type="entry name" value="PLP-dependent transferases"/>
    <property type="match status" value="1"/>
</dbReference>
<comment type="similarity">
    <text evidence="2">Belongs to the class-I pyridoxal-phosphate-dependent aminotransferase family.</text>
</comment>
<sequence>MRTSRCFSTSTSALHWWAHVGPATKDPIITEAFLADASPVKINLGVGAYRDDKGGQTCFLEFKLSEESVKLVYGKNSDVIKEGSFAGVQALSGTGACSLFVDYHNIWRDAQVPPSTFRYYHPDLKGLNFTALMDDVKRCHHTGIFNASDGSFFLLHPYSHNPTRSMNVGLTSIFLSVLCNDMMQAEAIKSQLQKIARAMYSNPPVHGKPLVSTVLSDPDIKALWVKEVKGMANRIQAMRINLWKSFRQLGSSLNWEHITKPCRLVREFHIYMTLDGRNVNYLANAIHEVIKYGQKSIGSL</sequence>
<evidence type="ECO:0000313" key="9">
    <source>
        <dbReference type="EMBL" id="KAJ9185463.1"/>
    </source>
</evidence>